<protein>
    <recommendedName>
        <fullName evidence="4">Transposase</fullName>
    </recommendedName>
</protein>
<feature type="compositionally biased region" description="Acidic residues" evidence="1">
    <location>
        <begin position="22"/>
        <end position="31"/>
    </location>
</feature>
<dbReference type="EMBL" id="JAUSRE010000011">
    <property type="protein sequence ID" value="MDP9888759.1"/>
    <property type="molecule type" value="Genomic_DNA"/>
</dbReference>
<evidence type="ECO:0000313" key="3">
    <source>
        <dbReference type="Proteomes" id="UP001226577"/>
    </source>
</evidence>
<gene>
    <name evidence="2" type="ORF">J2X98_002352</name>
</gene>
<name>A0ABT9RX12_9MICC</name>
<evidence type="ECO:0000256" key="1">
    <source>
        <dbReference type="SAM" id="MobiDB-lite"/>
    </source>
</evidence>
<feature type="region of interest" description="Disordered" evidence="1">
    <location>
        <begin position="1"/>
        <end position="31"/>
    </location>
</feature>
<evidence type="ECO:0008006" key="4">
    <source>
        <dbReference type="Google" id="ProtNLM"/>
    </source>
</evidence>
<accession>A0ABT9RX12</accession>
<keyword evidence="3" id="KW-1185">Reference proteome</keyword>
<organism evidence="2 3">
    <name type="scientific">Pseudarthrobacter enclensis</name>
    <dbReference type="NCBI Taxonomy" id="993070"/>
    <lineage>
        <taxon>Bacteria</taxon>
        <taxon>Bacillati</taxon>
        <taxon>Actinomycetota</taxon>
        <taxon>Actinomycetes</taxon>
        <taxon>Micrococcales</taxon>
        <taxon>Micrococcaceae</taxon>
        <taxon>Pseudarthrobacter</taxon>
    </lineage>
</organism>
<reference evidence="2 3" key="1">
    <citation type="submission" date="2023-07" db="EMBL/GenBank/DDBJ databases">
        <title>Sorghum-associated microbial communities from plants grown in Nebraska, USA.</title>
        <authorList>
            <person name="Schachtman D."/>
        </authorList>
    </citation>
    <scope>NUCLEOTIDE SEQUENCE [LARGE SCALE GENOMIC DNA]</scope>
    <source>
        <strain evidence="2 3">CC222</strain>
    </source>
</reference>
<proteinExistence type="predicted"/>
<evidence type="ECO:0000313" key="2">
    <source>
        <dbReference type="EMBL" id="MDP9888759.1"/>
    </source>
</evidence>
<sequence>MAAGEDTSHILSGLTNQLPDRDPEETAEWVE</sequence>
<comment type="caution">
    <text evidence="2">The sequence shown here is derived from an EMBL/GenBank/DDBJ whole genome shotgun (WGS) entry which is preliminary data.</text>
</comment>
<feature type="non-terminal residue" evidence="2">
    <location>
        <position position="31"/>
    </location>
</feature>
<feature type="compositionally biased region" description="Polar residues" evidence="1">
    <location>
        <begin position="9"/>
        <end position="18"/>
    </location>
</feature>
<dbReference type="Proteomes" id="UP001226577">
    <property type="component" value="Unassembled WGS sequence"/>
</dbReference>